<dbReference type="GO" id="GO:0004515">
    <property type="term" value="F:nicotinate-nucleotide adenylyltransferase activity"/>
    <property type="evidence" value="ECO:0007669"/>
    <property type="project" value="UniProtKB-EC"/>
</dbReference>
<evidence type="ECO:0000256" key="12">
    <source>
        <dbReference type="SAM" id="MobiDB-lite"/>
    </source>
</evidence>
<dbReference type="RefSeq" id="WP_247029770.1">
    <property type="nucleotide sequence ID" value="NZ_JALKCH010000008.1"/>
</dbReference>
<dbReference type="PANTHER" id="PTHR39321">
    <property type="entry name" value="NICOTINATE-NUCLEOTIDE ADENYLYLTRANSFERASE-RELATED"/>
    <property type="match status" value="1"/>
</dbReference>
<evidence type="ECO:0000313" key="15">
    <source>
        <dbReference type="Proteomes" id="UP001203284"/>
    </source>
</evidence>
<evidence type="ECO:0000256" key="7">
    <source>
        <dbReference type="ARBA" id="ARBA00022741"/>
    </source>
</evidence>
<dbReference type="PANTHER" id="PTHR39321:SF3">
    <property type="entry name" value="PHOSPHOPANTETHEINE ADENYLYLTRANSFERASE"/>
    <property type="match status" value="1"/>
</dbReference>
<comment type="similarity">
    <text evidence="3 11">Belongs to the NadD family.</text>
</comment>
<dbReference type="Gene3D" id="3.40.50.620">
    <property type="entry name" value="HUPs"/>
    <property type="match status" value="1"/>
</dbReference>
<keyword evidence="7 11" id="KW-0547">Nucleotide-binding</keyword>
<evidence type="ECO:0000256" key="2">
    <source>
        <dbReference type="ARBA" id="ARBA00005019"/>
    </source>
</evidence>
<dbReference type="EC" id="2.7.7.18" evidence="11"/>
<comment type="catalytic activity">
    <reaction evidence="10 11">
        <text>nicotinate beta-D-ribonucleotide + ATP + H(+) = deamido-NAD(+) + diphosphate</text>
        <dbReference type="Rhea" id="RHEA:22860"/>
        <dbReference type="ChEBI" id="CHEBI:15378"/>
        <dbReference type="ChEBI" id="CHEBI:30616"/>
        <dbReference type="ChEBI" id="CHEBI:33019"/>
        <dbReference type="ChEBI" id="CHEBI:57502"/>
        <dbReference type="ChEBI" id="CHEBI:58437"/>
        <dbReference type="EC" id="2.7.7.18"/>
    </reaction>
</comment>
<dbReference type="NCBIfam" id="NF000845">
    <property type="entry name" value="PRK00071.2-4"/>
    <property type="match status" value="1"/>
</dbReference>
<comment type="pathway">
    <text evidence="2 11">Cofactor biosynthesis; NAD(+) biosynthesis; deamido-NAD(+) from nicotinate D-ribonucleotide: step 1/1.</text>
</comment>
<comment type="function">
    <text evidence="1 11">Catalyzes the reversible adenylation of nicotinate mononucleotide (NaMN) to nicotinic acid adenine dinucleotide (NaAD).</text>
</comment>
<dbReference type="InterPro" id="IPR004821">
    <property type="entry name" value="Cyt_trans-like"/>
</dbReference>
<dbReference type="Pfam" id="PF01467">
    <property type="entry name" value="CTP_transf_like"/>
    <property type="match status" value="1"/>
</dbReference>
<dbReference type="CDD" id="cd02165">
    <property type="entry name" value="NMNAT"/>
    <property type="match status" value="1"/>
</dbReference>
<evidence type="ECO:0000256" key="4">
    <source>
        <dbReference type="ARBA" id="ARBA00022642"/>
    </source>
</evidence>
<sequence>MPASPPVAAIGPLPASADEPRFPAVTPGFRIGLYGGSFNPAHEAHRQVSLLALRRLGLDQVWWLASPGNPLKDNSALPSLRERLALAGAVSRHPALLPTGIEVRLGTRYTRDTVAALVRRYPQVRFVWVMGADNLAGFHRWQRWRDIAGLVPIAVVDRPGATFPAMAARAAHALARWRIPERDASTLADRRPPAWVFLHGLKSPLSSTLIRATTHPGPAPRAALHGKAPLTVEK</sequence>
<evidence type="ECO:0000313" key="14">
    <source>
        <dbReference type="EMBL" id="MCK0197870.1"/>
    </source>
</evidence>
<dbReference type="InterPro" id="IPR005248">
    <property type="entry name" value="NadD/NMNAT"/>
</dbReference>
<organism evidence="14 15">
    <name type="scientific">Ancylobacter crimeensis</name>
    <dbReference type="NCBI Taxonomy" id="2579147"/>
    <lineage>
        <taxon>Bacteria</taxon>
        <taxon>Pseudomonadati</taxon>
        <taxon>Pseudomonadota</taxon>
        <taxon>Alphaproteobacteria</taxon>
        <taxon>Hyphomicrobiales</taxon>
        <taxon>Xanthobacteraceae</taxon>
        <taxon>Ancylobacter</taxon>
    </lineage>
</organism>
<evidence type="ECO:0000256" key="3">
    <source>
        <dbReference type="ARBA" id="ARBA00009014"/>
    </source>
</evidence>
<protein>
    <recommendedName>
        <fullName evidence="11">Probable nicotinate-nucleotide adenylyltransferase</fullName>
        <ecNumber evidence="11">2.7.7.18</ecNumber>
    </recommendedName>
    <alternativeName>
        <fullName evidence="11">Deamido-NAD(+) diphosphorylase</fullName>
    </alternativeName>
    <alternativeName>
        <fullName evidence="11">Deamido-NAD(+) pyrophosphorylase</fullName>
    </alternativeName>
    <alternativeName>
        <fullName evidence="11">Nicotinate mononucleotide adenylyltransferase</fullName>
        <shortName evidence="11">NaMN adenylyltransferase</shortName>
    </alternativeName>
</protein>
<keyword evidence="15" id="KW-1185">Reference proteome</keyword>
<keyword evidence="8 11" id="KW-0067">ATP-binding</keyword>
<feature type="region of interest" description="Disordered" evidence="12">
    <location>
        <begin position="214"/>
        <end position="234"/>
    </location>
</feature>
<evidence type="ECO:0000256" key="11">
    <source>
        <dbReference type="HAMAP-Rule" id="MF_00244"/>
    </source>
</evidence>
<keyword evidence="4 11" id="KW-0662">Pyridine nucleotide biosynthesis</keyword>
<feature type="domain" description="Cytidyltransferase-like" evidence="13">
    <location>
        <begin position="33"/>
        <end position="212"/>
    </location>
</feature>
<dbReference type="HAMAP" id="MF_00244">
    <property type="entry name" value="NaMN_adenylyltr"/>
    <property type="match status" value="1"/>
</dbReference>
<evidence type="ECO:0000256" key="5">
    <source>
        <dbReference type="ARBA" id="ARBA00022679"/>
    </source>
</evidence>
<evidence type="ECO:0000256" key="6">
    <source>
        <dbReference type="ARBA" id="ARBA00022695"/>
    </source>
</evidence>
<proteinExistence type="inferred from homology"/>
<dbReference type="Proteomes" id="UP001203284">
    <property type="component" value="Unassembled WGS sequence"/>
</dbReference>
<evidence type="ECO:0000256" key="10">
    <source>
        <dbReference type="ARBA" id="ARBA00048721"/>
    </source>
</evidence>
<keyword evidence="6 11" id="KW-0548">Nucleotidyltransferase</keyword>
<accession>A0ABT0DD48</accession>
<gene>
    <name evidence="11" type="primary">nadD</name>
    <name evidence="14" type="ORF">MWN34_13225</name>
</gene>
<dbReference type="InterPro" id="IPR014729">
    <property type="entry name" value="Rossmann-like_a/b/a_fold"/>
</dbReference>
<evidence type="ECO:0000259" key="13">
    <source>
        <dbReference type="Pfam" id="PF01467"/>
    </source>
</evidence>
<keyword evidence="9 11" id="KW-0520">NAD</keyword>
<evidence type="ECO:0000256" key="1">
    <source>
        <dbReference type="ARBA" id="ARBA00002324"/>
    </source>
</evidence>
<dbReference type="SUPFAM" id="SSF52374">
    <property type="entry name" value="Nucleotidylyl transferase"/>
    <property type="match status" value="1"/>
</dbReference>
<keyword evidence="5 11" id="KW-0808">Transferase</keyword>
<reference evidence="14 15" key="1">
    <citation type="submission" date="2022-04" db="EMBL/GenBank/DDBJ databases">
        <authorList>
            <person name="Grouzdev D.S."/>
            <person name="Pantiukh K.S."/>
            <person name="Krutkina M.S."/>
        </authorList>
    </citation>
    <scope>NUCLEOTIDE SEQUENCE [LARGE SCALE GENOMIC DNA]</scope>
    <source>
        <strain evidence="14 15">6x-1</strain>
    </source>
</reference>
<dbReference type="EMBL" id="JALKCH010000008">
    <property type="protein sequence ID" value="MCK0197870.1"/>
    <property type="molecule type" value="Genomic_DNA"/>
</dbReference>
<name>A0ABT0DD48_9HYPH</name>
<dbReference type="NCBIfam" id="NF000843">
    <property type="entry name" value="PRK00071.2-2"/>
    <property type="match status" value="1"/>
</dbReference>
<evidence type="ECO:0000256" key="8">
    <source>
        <dbReference type="ARBA" id="ARBA00022840"/>
    </source>
</evidence>
<evidence type="ECO:0000256" key="9">
    <source>
        <dbReference type="ARBA" id="ARBA00023027"/>
    </source>
</evidence>
<comment type="caution">
    <text evidence="14">The sequence shown here is derived from an EMBL/GenBank/DDBJ whole genome shotgun (WGS) entry which is preliminary data.</text>
</comment>